<evidence type="ECO:0000256" key="6">
    <source>
        <dbReference type="ARBA" id="ARBA00022603"/>
    </source>
</evidence>
<dbReference type="GO" id="GO:0004719">
    <property type="term" value="F:protein-L-isoaspartate (D-aspartate) O-methyltransferase activity"/>
    <property type="evidence" value="ECO:0007669"/>
    <property type="project" value="UniProtKB-EC"/>
</dbReference>
<dbReference type="GO" id="GO:0032259">
    <property type="term" value="P:methylation"/>
    <property type="evidence" value="ECO:0007669"/>
    <property type="project" value="UniProtKB-KW"/>
</dbReference>
<dbReference type="SUPFAM" id="SSF53335">
    <property type="entry name" value="S-adenosyl-L-methionine-dependent methyltransferases"/>
    <property type="match status" value="1"/>
</dbReference>
<evidence type="ECO:0000313" key="12">
    <source>
        <dbReference type="EMBL" id="GCE16743.1"/>
    </source>
</evidence>
<evidence type="ECO:0000313" key="13">
    <source>
        <dbReference type="Proteomes" id="UP000287188"/>
    </source>
</evidence>
<dbReference type="Gene3D" id="3.40.50.150">
    <property type="entry name" value="Vaccinia Virus protein VP39"/>
    <property type="match status" value="1"/>
</dbReference>
<evidence type="ECO:0000256" key="1">
    <source>
        <dbReference type="ARBA" id="ARBA00004496"/>
    </source>
</evidence>
<dbReference type="EC" id="2.1.1.77" evidence="3"/>
<dbReference type="PROSITE" id="PS01279">
    <property type="entry name" value="PCMT"/>
    <property type="match status" value="1"/>
</dbReference>
<protein>
    <recommendedName>
        <fullName evidence="4">Protein-L-isoaspartate O-methyltransferase</fullName>
        <ecNumber evidence="3">2.1.1.77</ecNumber>
    </recommendedName>
    <alternativeName>
        <fullName evidence="11">L-isoaspartyl protein carboxyl methyltransferase</fullName>
    </alternativeName>
    <alternativeName>
        <fullName evidence="9">Protein L-isoaspartyl methyltransferase</fullName>
    </alternativeName>
    <alternativeName>
        <fullName evidence="10">Protein-beta-aspartate methyltransferase</fullName>
    </alternativeName>
</protein>
<accession>A0A402ACC2</accession>
<dbReference type="CDD" id="cd02440">
    <property type="entry name" value="AdoMet_MTases"/>
    <property type="match status" value="1"/>
</dbReference>
<evidence type="ECO:0000256" key="9">
    <source>
        <dbReference type="ARBA" id="ARBA00030757"/>
    </source>
</evidence>
<evidence type="ECO:0000256" key="10">
    <source>
        <dbReference type="ARBA" id="ARBA00031323"/>
    </source>
</evidence>
<keyword evidence="5" id="KW-0963">Cytoplasm</keyword>
<comment type="caution">
    <text evidence="12">The sequence shown here is derived from an EMBL/GenBank/DDBJ whole genome shotgun (WGS) entry which is preliminary data.</text>
</comment>
<keyword evidence="6" id="KW-0489">Methyltransferase</keyword>
<evidence type="ECO:0000256" key="5">
    <source>
        <dbReference type="ARBA" id="ARBA00022490"/>
    </source>
</evidence>
<dbReference type="PANTHER" id="PTHR11579">
    <property type="entry name" value="PROTEIN-L-ISOASPARTATE O-METHYLTRANSFERASE"/>
    <property type="match status" value="1"/>
</dbReference>
<evidence type="ECO:0000256" key="3">
    <source>
        <dbReference type="ARBA" id="ARBA00011890"/>
    </source>
</evidence>
<dbReference type="RefSeq" id="WP_126548581.1">
    <property type="nucleotide sequence ID" value="NZ_BIFS01000001.1"/>
</dbReference>
<name>A0A402ACC2_9CHLR</name>
<evidence type="ECO:0000256" key="4">
    <source>
        <dbReference type="ARBA" id="ARBA00013346"/>
    </source>
</evidence>
<comment type="similarity">
    <text evidence="2">Belongs to the methyltransferase superfamily. L-isoaspartyl/D-aspartyl protein methyltransferase family.</text>
</comment>
<dbReference type="GO" id="GO:0005737">
    <property type="term" value="C:cytoplasm"/>
    <property type="evidence" value="ECO:0007669"/>
    <property type="project" value="UniProtKB-SubCell"/>
</dbReference>
<keyword evidence="7" id="KW-0808">Transferase</keyword>
<evidence type="ECO:0000256" key="2">
    <source>
        <dbReference type="ARBA" id="ARBA00005369"/>
    </source>
</evidence>
<dbReference type="Pfam" id="PF01135">
    <property type="entry name" value="PCMT"/>
    <property type="match status" value="1"/>
</dbReference>
<comment type="subcellular location">
    <subcellularLocation>
        <location evidence="1">Cytoplasm</location>
    </subcellularLocation>
</comment>
<organism evidence="12 13">
    <name type="scientific">Dictyobacter kobayashii</name>
    <dbReference type="NCBI Taxonomy" id="2014872"/>
    <lineage>
        <taxon>Bacteria</taxon>
        <taxon>Bacillati</taxon>
        <taxon>Chloroflexota</taxon>
        <taxon>Ktedonobacteria</taxon>
        <taxon>Ktedonobacterales</taxon>
        <taxon>Dictyobacteraceae</taxon>
        <taxon>Dictyobacter</taxon>
    </lineage>
</organism>
<dbReference type="AlphaFoldDB" id="A0A402ACC2"/>
<keyword evidence="13" id="KW-1185">Reference proteome</keyword>
<reference evidence="13" key="1">
    <citation type="submission" date="2018-12" db="EMBL/GenBank/DDBJ databases">
        <title>Tengunoibacter tsumagoiensis gen. nov., sp. nov., Dictyobacter kobayashii sp. nov., D. alpinus sp. nov., and D. joshuensis sp. nov. and description of Dictyobacteraceae fam. nov. within the order Ktedonobacterales isolated from Tengu-no-mugimeshi.</title>
        <authorList>
            <person name="Wang C.M."/>
            <person name="Zheng Y."/>
            <person name="Sakai Y."/>
            <person name="Toyoda A."/>
            <person name="Minakuchi Y."/>
            <person name="Abe K."/>
            <person name="Yokota A."/>
            <person name="Yabe S."/>
        </authorList>
    </citation>
    <scope>NUCLEOTIDE SEQUENCE [LARGE SCALE GENOMIC DNA]</scope>
    <source>
        <strain evidence="13">Uno11</strain>
    </source>
</reference>
<dbReference type="InterPro" id="IPR029063">
    <property type="entry name" value="SAM-dependent_MTases_sf"/>
</dbReference>
<keyword evidence="8" id="KW-0949">S-adenosyl-L-methionine</keyword>
<evidence type="ECO:0000256" key="11">
    <source>
        <dbReference type="ARBA" id="ARBA00031350"/>
    </source>
</evidence>
<dbReference type="PANTHER" id="PTHR11579:SF0">
    <property type="entry name" value="PROTEIN-L-ISOASPARTATE(D-ASPARTATE) O-METHYLTRANSFERASE"/>
    <property type="match status" value="1"/>
</dbReference>
<sequence>MVVQKQQINPYNDHLVQKIAQFIEHEPILRAFVLAPRHLFVHEFFLPANAPGQLPQWRRVSPQLVSEDEWLQQVYTNQPLITRIAEDGYASSSSSKPSIMALMLQVLQVSPGQRVLEIGTGTGWNAALLSNLAENAALVTTIDIDPSLIAEAESRITSVVGPGMTIVTGDGREGYQPNAPFDRIIATGSYPYIPFAWLDQLGPGGRLVMNCKTPYVSMMLLACRDSVTGEINGNILDTVQGEFMQLHDGTGIVHNPGRKIYPANKMDPVIDSDWDQDRWPFDLITNAHFQFFLWLHFPQMHAHLITRKDKSSAFYYLHDKQTDWKIQFNFVGHNDIRGSQPLWRELQDILEYYRALDYPVREAFTFGADQYQQYFMYADARWNIACRGGR</sequence>
<dbReference type="InterPro" id="IPR000682">
    <property type="entry name" value="PCMT"/>
</dbReference>
<gene>
    <name evidence="12" type="ORF">KDK_05430</name>
</gene>
<dbReference type="Proteomes" id="UP000287188">
    <property type="component" value="Unassembled WGS sequence"/>
</dbReference>
<evidence type="ECO:0000256" key="8">
    <source>
        <dbReference type="ARBA" id="ARBA00022691"/>
    </source>
</evidence>
<proteinExistence type="inferred from homology"/>
<dbReference type="EMBL" id="BIFS01000001">
    <property type="protein sequence ID" value="GCE16743.1"/>
    <property type="molecule type" value="Genomic_DNA"/>
</dbReference>
<evidence type="ECO:0000256" key="7">
    <source>
        <dbReference type="ARBA" id="ARBA00022679"/>
    </source>
</evidence>
<dbReference type="OrthoDB" id="9772751at2"/>